<comment type="subunit">
    <text evidence="5">Binds ribosomal protein uS19.</text>
</comment>
<protein>
    <recommendedName>
        <fullName evidence="5">Ribosome maturation factor RimM</fullName>
    </recommendedName>
</protein>
<dbReference type="PANTHER" id="PTHR33692">
    <property type="entry name" value="RIBOSOME MATURATION FACTOR RIMM"/>
    <property type="match status" value="1"/>
</dbReference>
<keyword evidence="3 5" id="KW-0698">rRNA processing</keyword>
<dbReference type="InterPro" id="IPR011033">
    <property type="entry name" value="PRC_barrel-like_sf"/>
</dbReference>
<accession>A0A0B1Q4P6</accession>
<evidence type="ECO:0000256" key="3">
    <source>
        <dbReference type="ARBA" id="ARBA00022552"/>
    </source>
</evidence>
<dbReference type="EMBL" id="JRFJ01000001">
    <property type="protein sequence ID" value="KHJ55359.1"/>
    <property type="molecule type" value="Genomic_DNA"/>
</dbReference>
<dbReference type="GO" id="GO:0043022">
    <property type="term" value="F:ribosome binding"/>
    <property type="evidence" value="ECO:0007669"/>
    <property type="project" value="InterPro"/>
</dbReference>
<dbReference type="InterPro" id="IPR009000">
    <property type="entry name" value="Transl_B-barrel_sf"/>
</dbReference>
<evidence type="ECO:0000256" key="5">
    <source>
        <dbReference type="HAMAP-Rule" id="MF_00014"/>
    </source>
</evidence>
<evidence type="ECO:0000313" key="9">
    <source>
        <dbReference type="Proteomes" id="UP000030826"/>
    </source>
</evidence>
<dbReference type="AlphaFoldDB" id="A0A0B1Q4P6"/>
<dbReference type="SUPFAM" id="SSF50346">
    <property type="entry name" value="PRC-barrel domain"/>
    <property type="match status" value="1"/>
</dbReference>
<dbReference type="HAMAP" id="MF_00014">
    <property type="entry name" value="Ribosome_mat_RimM"/>
    <property type="match status" value="1"/>
</dbReference>
<feature type="domain" description="Ribosome maturation factor RimM PRC barrel" evidence="7">
    <location>
        <begin position="100"/>
        <end position="162"/>
    </location>
</feature>
<keyword evidence="2 5" id="KW-0690">Ribosome biogenesis</keyword>
<dbReference type="Pfam" id="PF01782">
    <property type="entry name" value="RimM"/>
    <property type="match status" value="1"/>
</dbReference>
<dbReference type="GO" id="GO:0042274">
    <property type="term" value="P:ribosomal small subunit biogenesis"/>
    <property type="evidence" value="ECO:0007669"/>
    <property type="project" value="UniProtKB-UniRule"/>
</dbReference>
<sequence>MTELENPVLLATIGGAHGIRGECRVRSFTADPTDVGAYGPLVDKAGVRYTVASARLQKTVVIVRFKEVTDRNHAERLNGTELFVDRSALPDEGDDFYQADLIGLDVRTTRGDVVGEVIAFHNFGAGDVLEIKPENGASVMIPFTEAAVPEIDLDLGYLLVEPVAAGLEGAIEVRSDDDDLG</sequence>
<dbReference type="GO" id="GO:0005737">
    <property type="term" value="C:cytoplasm"/>
    <property type="evidence" value="ECO:0007669"/>
    <property type="project" value="UniProtKB-SubCell"/>
</dbReference>
<dbReference type="InterPro" id="IPR011961">
    <property type="entry name" value="RimM"/>
</dbReference>
<comment type="similarity">
    <text evidence="5">Belongs to the RimM family.</text>
</comment>
<dbReference type="SUPFAM" id="SSF50447">
    <property type="entry name" value="Translation proteins"/>
    <property type="match status" value="1"/>
</dbReference>
<dbReference type="Gene3D" id="2.40.30.60">
    <property type="entry name" value="RimM"/>
    <property type="match status" value="1"/>
</dbReference>
<keyword evidence="4 5" id="KW-0143">Chaperone</keyword>
<comment type="function">
    <text evidence="5">An accessory protein needed during the final step in the assembly of 30S ribosomal subunit, possibly for assembly of the head region. Essential for efficient processing of 16S rRNA. May be needed both before and after RbfA during the maturation of 16S rRNA. It has affinity for free ribosomal 30S subunits but not for 70S ribosomes.</text>
</comment>
<dbReference type="InterPro" id="IPR056792">
    <property type="entry name" value="PRC_RimM"/>
</dbReference>
<dbReference type="OrthoDB" id="9788191at2"/>
<dbReference type="RefSeq" id="WP_039188217.1">
    <property type="nucleotide sequence ID" value="NZ_JRFJ01000001.1"/>
</dbReference>
<organism evidence="8 9">
    <name type="scientific">Aureimonas altamirensis</name>
    <dbReference type="NCBI Taxonomy" id="370622"/>
    <lineage>
        <taxon>Bacteria</taxon>
        <taxon>Pseudomonadati</taxon>
        <taxon>Pseudomonadota</taxon>
        <taxon>Alphaproteobacteria</taxon>
        <taxon>Hyphomicrobiales</taxon>
        <taxon>Aurantimonadaceae</taxon>
        <taxon>Aureimonas</taxon>
    </lineage>
</organism>
<dbReference type="PANTHER" id="PTHR33692:SF1">
    <property type="entry name" value="RIBOSOME MATURATION FACTOR RIMM"/>
    <property type="match status" value="1"/>
</dbReference>
<dbReference type="GO" id="GO:0006364">
    <property type="term" value="P:rRNA processing"/>
    <property type="evidence" value="ECO:0007669"/>
    <property type="project" value="UniProtKB-UniRule"/>
</dbReference>
<dbReference type="NCBIfam" id="TIGR02273">
    <property type="entry name" value="16S_RimM"/>
    <property type="match status" value="1"/>
</dbReference>
<evidence type="ECO:0000256" key="4">
    <source>
        <dbReference type="ARBA" id="ARBA00023186"/>
    </source>
</evidence>
<dbReference type="Gene3D" id="2.30.30.240">
    <property type="entry name" value="PRC-barrel domain"/>
    <property type="match status" value="1"/>
</dbReference>
<proteinExistence type="inferred from homology"/>
<dbReference type="InterPro" id="IPR036976">
    <property type="entry name" value="RimM_N_sf"/>
</dbReference>
<dbReference type="InterPro" id="IPR002676">
    <property type="entry name" value="RimM_N"/>
</dbReference>
<comment type="subcellular location">
    <subcellularLocation>
        <location evidence="5">Cytoplasm</location>
    </subcellularLocation>
</comment>
<name>A0A0B1Q4P6_9HYPH</name>
<gene>
    <name evidence="5" type="primary">rimM</name>
    <name evidence="8" type="ORF">LA66_01425</name>
</gene>
<feature type="domain" description="RimM N-terminal" evidence="6">
    <location>
        <begin position="10"/>
        <end position="87"/>
    </location>
</feature>
<comment type="domain">
    <text evidence="5">The PRC barrel domain binds ribosomal protein uS19.</text>
</comment>
<dbReference type="Pfam" id="PF24986">
    <property type="entry name" value="PRC_RimM"/>
    <property type="match status" value="1"/>
</dbReference>
<dbReference type="STRING" id="370622.LA66_01425"/>
<evidence type="ECO:0000259" key="7">
    <source>
        <dbReference type="Pfam" id="PF24986"/>
    </source>
</evidence>
<evidence type="ECO:0000256" key="2">
    <source>
        <dbReference type="ARBA" id="ARBA00022517"/>
    </source>
</evidence>
<evidence type="ECO:0000259" key="6">
    <source>
        <dbReference type="Pfam" id="PF01782"/>
    </source>
</evidence>
<reference evidence="8 9" key="1">
    <citation type="submission" date="2014-09" db="EMBL/GenBank/DDBJ databases">
        <title>Isolation and characterization of Aurantimonas altamirensis ON-56566 from clinical sample following a dog bite.</title>
        <authorList>
            <person name="Eshaghi A."/>
            <person name="Li A."/>
            <person name="Shahinas D."/>
            <person name="Bahn P."/>
            <person name="Kus J.V."/>
            <person name="Patel S.N."/>
        </authorList>
    </citation>
    <scope>NUCLEOTIDE SEQUENCE [LARGE SCALE GENOMIC DNA]</scope>
    <source>
        <strain evidence="8 9">ON-56566</strain>
    </source>
</reference>
<comment type="caution">
    <text evidence="8">The sequence shown here is derived from an EMBL/GenBank/DDBJ whole genome shotgun (WGS) entry which is preliminary data.</text>
</comment>
<evidence type="ECO:0000313" key="8">
    <source>
        <dbReference type="EMBL" id="KHJ55359.1"/>
    </source>
</evidence>
<dbReference type="GO" id="GO:0005840">
    <property type="term" value="C:ribosome"/>
    <property type="evidence" value="ECO:0007669"/>
    <property type="project" value="InterPro"/>
</dbReference>
<keyword evidence="1 5" id="KW-0963">Cytoplasm</keyword>
<evidence type="ECO:0000256" key="1">
    <source>
        <dbReference type="ARBA" id="ARBA00022490"/>
    </source>
</evidence>
<dbReference type="Proteomes" id="UP000030826">
    <property type="component" value="Unassembled WGS sequence"/>
</dbReference>